<dbReference type="EMBL" id="FOQD01000015">
    <property type="protein sequence ID" value="SFJ11620.1"/>
    <property type="molecule type" value="Genomic_DNA"/>
</dbReference>
<gene>
    <name evidence="2" type="ORF">SAMN05421753_115171</name>
</gene>
<reference evidence="3" key="1">
    <citation type="submission" date="2016-10" db="EMBL/GenBank/DDBJ databases">
        <authorList>
            <person name="Varghese N."/>
            <person name="Submissions S."/>
        </authorList>
    </citation>
    <scope>NUCLEOTIDE SEQUENCE [LARGE SCALE GENOMIC DNA]</scope>
    <source>
        <strain evidence="3">DSM 26348</strain>
    </source>
</reference>
<evidence type="ECO:0000313" key="3">
    <source>
        <dbReference type="Proteomes" id="UP000199518"/>
    </source>
</evidence>
<feature type="transmembrane region" description="Helical" evidence="1">
    <location>
        <begin position="12"/>
        <end position="34"/>
    </location>
</feature>
<evidence type="ECO:0000313" key="2">
    <source>
        <dbReference type="EMBL" id="SFJ11620.1"/>
    </source>
</evidence>
<protein>
    <submittedName>
        <fullName evidence="2">Uncharacterized protein</fullName>
    </submittedName>
</protein>
<accession>A0A1I3NRM1</accession>
<keyword evidence="1" id="KW-0812">Transmembrane</keyword>
<keyword evidence="1" id="KW-0472">Membrane</keyword>
<keyword evidence="1" id="KW-1133">Transmembrane helix</keyword>
<feature type="transmembrane region" description="Helical" evidence="1">
    <location>
        <begin position="142"/>
        <end position="159"/>
    </location>
</feature>
<dbReference type="STRING" id="1576369.SAMN05421753_115171"/>
<sequence>MKNYFKLFTSHDVWGSFLLYLVGVLLLGSTTYPIRLLLSVLHMVNNTDPAIDPLWHSVRQHFLVGIISAMGVALMVLMLLVTGSYKKTESLDFLVLAAMIFAPYLFDSLMIWARCDNFLDSTKATCPWQTISEFDSDPLRQVIFYATLLALLVIGLGLYRWRISNFDKIGHGKLHDATPSAASP</sequence>
<dbReference type="AlphaFoldDB" id="A0A1I3NRM1"/>
<dbReference type="Proteomes" id="UP000199518">
    <property type="component" value="Unassembled WGS sequence"/>
</dbReference>
<keyword evidence="3" id="KW-1185">Reference proteome</keyword>
<name>A0A1I3NRM1_9PLAN</name>
<feature type="transmembrane region" description="Helical" evidence="1">
    <location>
        <begin position="93"/>
        <end position="113"/>
    </location>
</feature>
<proteinExistence type="predicted"/>
<feature type="transmembrane region" description="Helical" evidence="1">
    <location>
        <begin position="62"/>
        <end position="81"/>
    </location>
</feature>
<organism evidence="2 3">
    <name type="scientific">Planctomicrobium piriforme</name>
    <dbReference type="NCBI Taxonomy" id="1576369"/>
    <lineage>
        <taxon>Bacteria</taxon>
        <taxon>Pseudomonadati</taxon>
        <taxon>Planctomycetota</taxon>
        <taxon>Planctomycetia</taxon>
        <taxon>Planctomycetales</taxon>
        <taxon>Planctomycetaceae</taxon>
        <taxon>Planctomicrobium</taxon>
    </lineage>
</organism>
<evidence type="ECO:0000256" key="1">
    <source>
        <dbReference type="SAM" id="Phobius"/>
    </source>
</evidence>
<dbReference type="RefSeq" id="WP_092053675.1">
    <property type="nucleotide sequence ID" value="NZ_FOQD01000015.1"/>
</dbReference>